<dbReference type="EMBL" id="ML213529">
    <property type="protein sequence ID" value="TFK46529.1"/>
    <property type="molecule type" value="Genomic_DNA"/>
</dbReference>
<keyword evidence="1 3" id="KW-0853">WD repeat</keyword>
<dbReference type="Pfam" id="PF00400">
    <property type="entry name" value="WD40"/>
    <property type="match status" value="1"/>
</dbReference>
<dbReference type="PROSITE" id="PS50294">
    <property type="entry name" value="WD_REPEATS_REGION"/>
    <property type="match status" value="1"/>
</dbReference>
<dbReference type="SMART" id="SM00320">
    <property type="entry name" value="WD40"/>
    <property type="match status" value="3"/>
</dbReference>
<reference evidence="5 6" key="1">
    <citation type="journal article" date="2019" name="Nat. Ecol. Evol.">
        <title>Megaphylogeny resolves global patterns of mushroom evolution.</title>
        <authorList>
            <person name="Varga T."/>
            <person name="Krizsan K."/>
            <person name="Foldi C."/>
            <person name="Dima B."/>
            <person name="Sanchez-Garcia M."/>
            <person name="Sanchez-Ramirez S."/>
            <person name="Szollosi G.J."/>
            <person name="Szarkandi J.G."/>
            <person name="Papp V."/>
            <person name="Albert L."/>
            <person name="Andreopoulos W."/>
            <person name="Angelini C."/>
            <person name="Antonin V."/>
            <person name="Barry K.W."/>
            <person name="Bougher N.L."/>
            <person name="Buchanan P."/>
            <person name="Buyck B."/>
            <person name="Bense V."/>
            <person name="Catcheside P."/>
            <person name="Chovatia M."/>
            <person name="Cooper J."/>
            <person name="Damon W."/>
            <person name="Desjardin D."/>
            <person name="Finy P."/>
            <person name="Geml J."/>
            <person name="Haridas S."/>
            <person name="Hughes K."/>
            <person name="Justo A."/>
            <person name="Karasinski D."/>
            <person name="Kautmanova I."/>
            <person name="Kiss B."/>
            <person name="Kocsube S."/>
            <person name="Kotiranta H."/>
            <person name="LaButti K.M."/>
            <person name="Lechner B.E."/>
            <person name="Liimatainen K."/>
            <person name="Lipzen A."/>
            <person name="Lukacs Z."/>
            <person name="Mihaltcheva S."/>
            <person name="Morgado L.N."/>
            <person name="Niskanen T."/>
            <person name="Noordeloos M.E."/>
            <person name="Ohm R.A."/>
            <person name="Ortiz-Santana B."/>
            <person name="Ovrebo C."/>
            <person name="Racz N."/>
            <person name="Riley R."/>
            <person name="Savchenko A."/>
            <person name="Shiryaev A."/>
            <person name="Soop K."/>
            <person name="Spirin V."/>
            <person name="Szebenyi C."/>
            <person name="Tomsovsky M."/>
            <person name="Tulloss R.E."/>
            <person name="Uehling J."/>
            <person name="Grigoriev I.V."/>
            <person name="Vagvolgyi C."/>
            <person name="Papp T."/>
            <person name="Martin F.M."/>
            <person name="Miettinen O."/>
            <person name="Hibbett D.S."/>
            <person name="Nagy L.G."/>
        </authorList>
    </citation>
    <scope>NUCLEOTIDE SEQUENCE [LARGE SCALE GENOMIC DNA]</scope>
    <source>
        <strain evidence="5 6">OMC1185</strain>
    </source>
</reference>
<name>A0A5C3MM78_9AGAM</name>
<feature type="repeat" description="WD" evidence="3">
    <location>
        <begin position="18"/>
        <end position="58"/>
    </location>
</feature>
<dbReference type="InterPro" id="IPR001680">
    <property type="entry name" value="WD40_rpt"/>
</dbReference>
<organism evidence="5 6">
    <name type="scientific">Heliocybe sulcata</name>
    <dbReference type="NCBI Taxonomy" id="5364"/>
    <lineage>
        <taxon>Eukaryota</taxon>
        <taxon>Fungi</taxon>
        <taxon>Dikarya</taxon>
        <taxon>Basidiomycota</taxon>
        <taxon>Agaricomycotina</taxon>
        <taxon>Agaricomycetes</taxon>
        <taxon>Gloeophyllales</taxon>
        <taxon>Gloeophyllaceae</taxon>
        <taxon>Heliocybe</taxon>
    </lineage>
</organism>
<dbReference type="Gene3D" id="2.130.10.10">
    <property type="entry name" value="YVTN repeat-like/Quinoprotein amine dehydrogenase"/>
    <property type="match status" value="2"/>
</dbReference>
<protein>
    <submittedName>
        <fullName evidence="5">WD40 repeat-like protein</fullName>
    </submittedName>
</protein>
<evidence type="ECO:0000256" key="1">
    <source>
        <dbReference type="ARBA" id="ARBA00022574"/>
    </source>
</evidence>
<dbReference type="PANTHER" id="PTHR44129">
    <property type="entry name" value="WD REPEAT-CONTAINING PROTEIN POP1"/>
    <property type="match status" value="1"/>
</dbReference>
<keyword evidence="2" id="KW-0677">Repeat</keyword>
<keyword evidence="6" id="KW-1185">Reference proteome</keyword>
<dbReference type="AlphaFoldDB" id="A0A5C3MM78"/>
<dbReference type="OrthoDB" id="2654453at2759"/>
<dbReference type="InterPro" id="IPR050349">
    <property type="entry name" value="WD_LIS1/nudF_dynein_reg"/>
</dbReference>
<feature type="region of interest" description="Disordered" evidence="4">
    <location>
        <begin position="405"/>
        <end position="453"/>
    </location>
</feature>
<evidence type="ECO:0000256" key="3">
    <source>
        <dbReference type="PROSITE-ProRule" id="PRU00221"/>
    </source>
</evidence>
<gene>
    <name evidence="5" type="ORF">OE88DRAFT_1648533</name>
</gene>
<dbReference type="InterPro" id="IPR036322">
    <property type="entry name" value="WD40_repeat_dom_sf"/>
</dbReference>
<dbReference type="SUPFAM" id="SSF50978">
    <property type="entry name" value="WD40 repeat-like"/>
    <property type="match status" value="1"/>
</dbReference>
<dbReference type="Proteomes" id="UP000305948">
    <property type="component" value="Unassembled WGS sequence"/>
</dbReference>
<accession>A0A5C3MM78</accession>
<evidence type="ECO:0000256" key="4">
    <source>
        <dbReference type="SAM" id="MobiDB-lite"/>
    </source>
</evidence>
<dbReference type="STRING" id="5364.A0A5C3MM78"/>
<evidence type="ECO:0000313" key="6">
    <source>
        <dbReference type="Proteomes" id="UP000305948"/>
    </source>
</evidence>
<evidence type="ECO:0000256" key="2">
    <source>
        <dbReference type="ARBA" id="ARBA00022737"/>
    </source>
</evidence>
<evidence type="ECO:0000313" key="5">
    <source>
        <dbReference type="EMBL" id="TFK46529.1"/>
    </source>
</evidence>
<sequence>MPLSSTTSGARYRLQAMLVGHTAPVFALRFSPTGKLLASGGTDSVRLWDVKTGSELPVPTQDPEEYGQATYIAWLTSDREQLLSHGTSRGYFVIWLRGLGKKPCFSPIAKLRLGTGCEITSIIQEHLTEQIGVGCIDGVVQVWHIDPGWTLTNVFSVQIANFLPKTLSFVPNARHDLHVFSWGDGYWTRICGDDGAVLHSWELRKTMRVKHINSACFQTDTHAVQKRPYPPLKKILSSTIVVMVQYVENGRMVVTGHTEGGVYVFGKDSGKQVDYLQHRNGRMVTTIGTCDTSKGSLIACADTEVCPIIKISIWSKRDDSEERPQRGSPRQSLHWAMHAIMVVMVVAWTTQYFGIDIEPQRITKAFYHYGWAEYMNPAVTSWLKPNVGKAKTNAKHLRASIERTASRQASKLGSNGYVFKRNEHEPLDDGENSGNGNAEQLDEKDPGTDLIEW</sequence>
<dbReference type="PROSITE" id="PS50082">
    <property type="entry name" value="WD_REPEATS_2"/>
    <property type="match status" value="1"/>
</dbReference>
<proteinExistence type="predicted"/>
<dbReference type="InterPro" id="IPR015943">
    <property type="entry name" value="WD40/YVTN_repeat-like_dom_sf"/>
</dbReference>